<evidence type="ECO:0000256" key="4">
    <source>
        <dbReference type="ARBA" id="ARBA00022490"/>
    </source>
</evidence>
<keyword evidence="4 10" id="KW-0963">Cytoplasm</keyword>
<dbReference type="SUPFAM" id="SSF103196">
    <property type="entry name" value="Roadblock/LC7 domain"/>
    <property type="match status" value="1"/>
</dbReference>
<comment type="similarity">
    <text evidence="2 10">Belongs to the GAMAD family.</text>
</comment>
<keyword evidence="13" id="KW-1185">Reference proteome</keyword>
<sequence>MNRLNSKVLEEIVHKNADNTSRIVEQTHGYVVSENNGALVATSFDNTTAQAIVKHVHDNFLKMAQSAIRDLDPTDKLCFMRVATRKFEFLVAPDDPFTITVLL</sequence>
<protein>
    <recommendedName>
        <fullName evidence="10">Dynein light chain roadblock</fullName>
    </recommendedName>
</protein>
<evidence type="ECO:0000259" key="11">
    <source>
        <dbReference type="SMART" id="SM00960"/>
    </source>
</evidence>
<dbReference type="GO" id="GO:0005737">
    <property type="term" value="C:cytoplasm"/>
    <property type="evidence" value="ECO:0007669"/>
    <property type="project" value="UniProtKB-UniRule"/>
</dbReference>
<evidence type="ECO:0000256" key="9">
    <source>
        <dbReference type="ARBA" id="ARBA00025362"/>
    </source>
</evidence>
<dbReference type="InterPro" id="IPR004942">
    <property type="entry name" value="Roadblock/LAMTOR2_dom"/>
</dbReference>
<accession>B4MLF2</accession>
<dbReference type="EMBL" id="CH963847">
    <property type="protein sequence ID" value="EDW72808.2"/>
    <property type="molecule type" value="Genomic_DNA"/>
</dbReference>
<dbReference type="GO" id="GO:0005874">
    <property type="term" value="C:microtubule"/>
    <property type="evidence" value="ECO:0007669"/>
    <property type="project" value="UniProtKB-UniRule"/>
</dbReference>
<dbReference type="GO" id="GO:0007018">
    <property type="term" value="P:microtubule-based movement"/>
    <property type="evidence" value="ECO:0007669"/>
    <property type="project" value="UniProtKB-UniRule"/>
</dbReference>
<gene>
    <name evidence="12" type="primary">Dwil\GK16985</name>
    <name evidence="12" type="ORF">Dwil_GK16985</name>
</gene>
<dbReference type="Pfam" id="PF03259">
    <property type="entry name" value="Robl_LC7"/>
    <property type="match status" value="1"/>
</dbReference>
<evidence type="ECO:0000313" key="13">
    <source>
        <dbReference type="Proteomes" id="UP000007798"/>
    </source>
</evidence>
<dbReference type="STRING" id="7260.B4MLF2"/>
<keyword evidence="7 10" id="KW-0505">Motor protein</keyword>
<name>B4MLF2_DROWI</name>
<evidence type="ECO:0000256" key="2">
    <source>
        <dbReference type="ARBA" id="ARBA00007191"/>
    </source>
</evidence>
<dbReference type="Gene3D" id="3.30.450.30">
    <property type="entry name" value="Dynein light chain 2a, cytoplasmic"/>
    <property type="match status" value="1"/>
</dbReference>
<dbReference type="InParanoid" id="B4MLF2"/>
<dbReference type="InterPro" id="IPR016561">
    <property type="entry name" value="DYNLRB1/2"/>
</dbReference>
<evidence type="ECO:0000256" key="3">
    <source>
        <dbReference type="ARBA" id="ARBA00022448"/>
    </source>
</evidence>
<dbReference type="PIRSF" id="PIRSF009998">
    <property type="entry name" value="DLC7"/>
    <property type="match status" value="1"/>
</dbReference>
<dbReference type="SMART" id="SM00960">
    <property type="entry name" value="Robl_LC7"/>
    <property type="match status" value="1"/>
</dbReference>
<keyword evidence="5 10" id="KW-0493">Microtubule</keyword>
<reference evidence="12 13" key="1">
    <citation type="journal article" date="2007" name="Nature">
        <title>Evolution of genes and genomes on the Drosophila phylogeny.</title>
        <authorList>
            <consortium name="Drosophila 12 Genomes Consortium"/>
            <person name="Clark A.G."/>
            <person name="Eisen M.B."/>
            <person name="Smith D.R."/>
            <person name="Bergman C.M."/>
            <person name="Oliver B."/>
            <person name="Markow T.A."/>
            <person name="Kaufman T.C."/>
            <person name="Kellis M."/>
            <person name="Gelbart W."/>
            <person name="Iyer V.N."/>
            <person name="Pollard D.A."/>
            <person name="Sackton T.B."/>
            <person name="Larracuente A.M."/>
            <person name="Singh N.D."/>
            <person name="Abad J.P."/>
            <person name="Abt D.N."/>
            <person name="Adryan B."/>
            <person name="Aguade M."/>
            <person name="Akashi H."/>
            <person name="Anderson W.W."/>
            <person name="Aquadro C.F."/>
            <person name="Ardell D.H."/>
            <person name="Arguello R."/>
            <person name="Artieri C.G."/>
            <person name="Barbash D.A."/>
            <person name="Barker D."/>
            <person name="Barsanti P."/>
            <person name="Batterham P."/>
            <person name="Batzoglou S."/>
            <person name="Begun D."/>
            <person name="Bhutkar A."/>
            <person name="Blanco E."/>
            <person name="Bosak S.A."/>
            <person name="Bradley R.K."/>
            <person name="Brand A.D."/>
            <person name="Brent M.R."/>
            <person name="Brooks A.N."/>
            <person name="Brown R.H."/>
            <person name="Butlin R.K."/>
            <person name="Caggese C."/>
            <person name="Calvi B.R."/>
            <person name="Bernardo de Carvalho A."/>
            <person name="Caspi A."/>
            <person name="Castrezana S."/>
            <person name="Celniker S.E."/>
            <person name="Chang J.L."/>
            <person name="Chapple C."/>
            <person name="Chatterji S."/>
            <person name="Chinwalla A."/>
            <person name="Civetta A."/>
            <person name="Clifton S.W."/>
            <person name="Comeron J.M."/>
            <person name="Costello J.C."/>
            <person name="Coyne J.A."/>
            <person name="Daub J."/>
            <person name="David R.G."/>
            <person name="Delcher A.L."/>
            <person name="Delehaunty K."/>
            <person name="Do C.B."/>
            <person name="Ebling H."/>
            <person name="Edwards K."/>
            <person name="Eickbush T."/>
            <person name="Evans J.D."/>
            <person name="Filipski A."/>
            <person name="Findeiss S."/>
            <person name="Freyhult E."/>
            <person name="Fulton L."/>
            <person name="Fulton R."/>
            <person name="Garcia A.C."/>
            <person name="Gardiner A."/>
            <person name="Garfield D.A."/>
            <person name="Garvin B.E."/>
            <person name="Gibson G."/>
            <person name="Gilbert D."/>
            <person name="Gnerre S."/>
            <person name="Godfrey J."/>
            <person name="Good R."/>
            <person name="Gotea V."/>
            <person name="Gravely B."/>
            <person name="Greenberg A.J."/>
            <person name="Griffiths-Jones S."/>
            <person name="Gross S."/>
            <person name="Guigo R."/>
            <person name="Gustafson E.A."/>
            <person name="Haerty W."/>
            <person name="Hahn M.W."/>
            <person name="Halligan D.L."/>
            <person name="Halpern A.L."/>
            <person name="Halter G.M."/>
            <person name="Han M.V."/>
            <person name="Heger A."/>
            <person name="Hillier L."/>
            <person name="Hinrichs A.S."/>
            <person name="Holmes I."/>
            <person name="Hoskins R.A."/>
            <person name="Hubisz M.J."/>
            <person name="Hultmark D."/>
            <person name="Huntley M.A."/>
            <person name="Jaffe D.B."/>
            <person name="Jagadeeshan S."/>
            <person name="Jeck W.R."/>
            <person name="Johnson J."/>
            <person name="Jones C.D."/>
            <person name="Jordan W.C."/>
            <person name="Karpen G.H."/>
            <person name="Kataoka E."/>
            <person name="Keightley P.D."/>
            <person name="Kheradpour P."/>
            <person name="Kirkness E.F."/>
            <person name="Koerich L.B."/>
            <person name="Kristiansen K."/>
            <person name="Kudrna D."/>
            <person name="Kulathinal R.J."/>
            <person name="Kumar S."/>
            <person name="Kwok R."/>
            <person name="Lander E."/>
            <person name="Langley C.H."/>
            <person name="Lapoint R."/>
            <person name="Lazzaro B.P."/>
            <person name="Lee S.J."/>
            <person name="Levesque L."/>
            <person name="Li R."/>
            <person name="Lin C.F."/>
            <person name="Lin M.F."/>
            <person name="Lindblad-Toh K."/>
            <person name="Llopart A."/>
            <person name="Long M."/>
            <person name="Low L."/>
            <person name="Lozovsky E."/>
            <person name="Lu J."/>
            <person name="Luo M."/>
            <person name="Machado C.A."/>
            <person name="Makalowski W."/>
            <person name="Marzo M."/>
            <person name="Matsuda M."/>
            <person name="Matzkin L."/>
            <person name="McAllister B."/>
            <person name="McBride C.S."/>
            <person name="McKernan B."/>
            <person name="McKernan K."/>
            <person name="Mendez-Lago M."/>
            <person name="Minx P."/>
            <person name="Mollenhauer M.U."/>
            <person name="Montooth K."/>
            <person name="Mount S.M."/>
            <person name="Mu X."/>
            <person name="Myers E."/>
            <person name="Negre B."/>
            <person name="Newfeld S."/>
            <person name="Nielsen R."/>
            <person name="Noor M.A."/>
            <person name="O'Grady P."/>
            <person name="Pachter L."/>
            <person name="Papaceit M."/>
            <person name="Parisi M.J."/>
            <person name="Parisi M."/>
            <person name="Parts L."/>
            <person name="Pedersen J.S."/>
            <person name="Pesole G."/>
            <person name="Phillippy A.M."/>
            <person name="Ponting C.P."/>
            <person name="Pop M."/>
            <person name="Porcelli D."/>
            <person name="Powell J.R."/>
            <person name="Prohaska S."/>
            <person name="Pruitt K."/>
            <person name="Puig M."/>
            <person name="Quesneville H."/>
            <person name="Ram K.R."/>
            <person name="Rand D."/>
            <person name="Rasmussen M.D."/>
            <person name="Reed L.K."/>
            <person name="Reenan R."/>
            <person name="Reily A."/>
            <person name="Remington K.A."/>
            <person name="Rieger T.T."/>
            <person name="Ritchie M.G."/>
            <person name="Robin C."/>
            <person name="Rogers Y.H."/>
            <person name="Rohde C."/>
            <person name="Rozas J."/>
            <person name="Rubenfield M.J."/>
            <person name="Ruiz A."/>
            <person name="Russo S."/>
            <person name="Salzberg S.L."/>
            <person name="Sanchez-Gracia A."/>
            <person name="Saranga D.J."/>
            <person name="Sato H."/>
            <person name="Schaeffer S.W."/>
            <person name="Schatz M.C."/>
            <person name="Schlenke T."/>
            <person name="Schwartz R."/>
            <person name="Segarra C."/>
            <person name="Singh R.S."/>
            <person name="Sirot L."/>
            <person name="Sirota M."/>
            <person name="Sisneros N.B."/>
            <person name="Smith C.D."/>
            <person name="Smith T.F."/>
            <person name="Spieth J."/>
            <person name="Stage D.E."/>
            <person name="Stark A."/>
            <person name="Stephan W."/>
            <person name="Strausberg R.L."/>
            <person name="Strempel S."/>
            <person name="Sturgill D."/>
            <person name="Sutton G."/>
            <person name="Sutton G.G."/>
            <person name="Tao W."/>
            <person name="Teichmann S."/>
            <person name="Tobari Y.N."/>
            <person name="Tomimura Y."/>
            <person name="Tsolas J.M."/>
            <person name="Valente V.L."/>
            <person name="Venter E."/>
            <person name="Venter J.C."/>
            <person name="Vicario S."/>
            <person name="Vieira F.G."/>
            <person name="Vilella A.J."/>
            <person name="Villasante A."/>
            <person name="Walenz B."/>
            <person name="Wang J."/>
            <person name="Wasserman M."/>
            <person name="Watts T."/>
            <person name="Wilson D."/>
            <person name="Wilson R.K."/>
            <person name="Wing R.A."/>
            <person name="Wolfner M.F."/>
            <person name="Wong A."/>
            <person name="Wong G.K."/>
            <person name="Wu C.I."/>
            <person name="Wu G."/>
            <person name="Yamamoto D."/>
            <person name="Yang H.P."/>
            <person name="Yang S.P."/>
            <person name="Yorke J.A."/>
            <person name="Yoshida K."/>
            <person name="Zdobnov E."/>
            <person name="Zhang P."/>
            <person name="Zhang Y."/>
            <person name="Zimin A.V."/>
            <person name="Baldwin J."/>
            <person name="Abdouelleil A."/>
            <person name="Abdulkadir J."/>
            <person name="Abebe A."/>
            <person name="Abera B."/>
            <person name="Abreu J."/>
            <person name="Acer S.C."/>
            <person name="Aftuck L."/>
            <person name="Alexander A."/>
            <person name="An P."/>
            <person name="Anderson E."/>
            <person name="Anderson S."/>
            <person name="Arachi H."/>
            <person name="Azer M."/>
            <person name="Bachantsang P."/>
            <person name="Barry A."/>
            <person name="Bayul T."/>
            <person name="Berlin A."/>
            <person name="Bessette D."/>
            <person name="Bloom T."/>
            <person name="Blye J."/>
            <person name="Boguslavskiy L."/>
            <person name="Bonnet C."/>
            <person name="Boukhgalter B."/>
            <person name="Bourzgui I."/>
            <person name="Brown A."/>
            <person name="Cahill P."/>
            <person name="Channer S."/>
            <person name="Cheshatsang Y."/>
            <person name="Chuda L."/>
            <person name="Citroen M."/>
            <person name="Collymore A."/>
            <person name="Cooke P."/>
            <person name="Costello M."/>
            <person name="D'Aco K."/>
            <person name="Daza R."/>
            <person name="De Haan G."/>
            <person name="DeGray S."/>
            <person name="DeMaso C."/>
            <person name="Dhargay N."/>
            <person name="Dooley K."/>
            <person name="Dooley E."/>
            <person name="Doricent M."/>
            <person name="Dorje P."/>
            <person name="Dorjee K."/>
            <person name="Dupes A."/>
            <person name="Elong R."/>
            <person name="Falk J."/>
            <person name="Farina A."/>
            <person name="Faro S."/>
            <person name="Ferguson D."/>
            <person name="Fisher S."/>
            <person name="Foley C.D."/>
            <person name="Franke A."/>
            <person name="Friedrich D."/>
            <person name="Gadbois L."/>
            <person name="Gearin G."/>
            <person name="Gearin C.R."/>
            <person name="Giannoukos G."/>
            <person name="Goode T."/>
            <person name="Graham J."/>
            <person name="Grandbois E."/>
            <person name="Grewal S."/>
            <person name="Gyaltsen K."/>
            <person name="Hafez N."/>
            <person name="Hagos B."/>
            <person name="Hall J."/>
            <person name="Henson C."/>
            <person name="Hollinger A."/>
            <person name="Honan T."/>
            <person name="Huard M.D."/>
            <person name="Hughes L."/>
            <person name="Hurhula B."/>
            <person name="Husby M.E."/>
            <person name="Kamat A."/>
            <person name="Kanga B."/>
            <person name="Kashin S."/>
            <person name="Khazanovich D."/>
            <person name="Kisner P."/>
            <person name="Lance K."/>
            <person name="Lara M."/>
            <person name="Lee W."/>
            <person name="Lennon N."/>
            <person name="Letendre F."/>
            <person name="LeVine R."/>
            <person name="Lipovsky A."/>
            <person name="Liu X."/>
            <person name="Liu J."/>
            <person name="Liu S."/>
            <person name="Lokyitsang T."/>
            <person name="Lokyitsang Y."/>
            <person name="Lubonja R."/>
            <person name="Lui A."/>
            <person name="MacDonald P."/>
            <person name="Magnisalis V."/>
            <person name="Maru K."/>
            <person name="Matthews C."/>
            <person name="McCusker W."/>
            <person name="McDonough S."/>
            <person name="Mehta T."/>
            <person name="Meldrim J."/>
            <person name="Meneus L."/>
            <person name="Mihai O."/>
            <person name="Mihalev A."/>
            <person name="Mihova T."/>
            <person name="Mittelman R."/>
            <person name="Mlenga V."/>
            <person name="Montmayeur A."/>
            <person name="Mulrain L."/>
            <person name="Navidi A."/>
            <person name="Naylor J."/>
            <person name="Negash T."/>
            <person name="Nguyen T."/>
            <person name="Nguyen N."/>
            <person name="Nicol R."/>
            <person name="Norbu C."/>
            <person name="Norbu N."/>
            <person name="Novod N."/>
            <person name="O'Neill B."/>
            <person name="Osman S."/>
            <person name="Markiewicz E."/>
            <person name="Oyono O.L."/>
            <person name="Patti C."/>
            <person name="Phunkhang P."/>
            <person name="Pierre F."/>
            <person name="Priest M."/>
            <person name="Raghuraman S."/>
            <person name="Rege F."/>
            <person name="Reyes R."/>
            <person name="Rise C."/>
            <person name="Rogov P."/>
            <person name="Ross K."/>
            <person name="Ryan E."/>
            <person name="Settipalli S."/>
            <person name="Shea T."/>
            <person name="Sherpa N."/>
            <person name="Shi L."/>
            <person name="Shih D."/>
            <person name="Sparrow T."/>
            <person name="Spaulding J."/>
            <person name="Stalker J."/>
            <person name="Stange-Thomann N."/>
            <person name="Stavropoulos S."/>
            <person name="Stone C."/>
            <person name="Strader C."/>
            <person name="Tesfaye S."/>
            <person name="Thomson T."/>
            <person name="Thoulutsang Y."/>
            <person name="Thoulutsang D."/>
            <person name="Topham K."/>
            <person name="Topping I."/>
            <person name="Tsamla T."/>
            <person name="Vassiliev H."/>
            <person name="Vo A."/>
            <person name="Wangchuk T."/>
            <person name="Wangdi T."/>
            <person name="Weiand M."/>
            <person name="Wilkinson J."/>
            <person name="Wilson A."/>
            <person name="Yadav S."/>
            <person name="Young G."/>
            <person name="Yu Q."/>
            <person name="Zembek L."/>
            <person name="Zhong D."/>
            <person name="Zimmer A."/>
            <person name="Zwirko Z."/>
            <person name="Jaffe D.B."/>
            <person name="Alvarez P."/>
            <person name="Brockman W."/>
            <person name="Butler J."/>
            <person name="Chin C."/>
            <person name="Gnerre S."/>
            <person name="Grabherr M."/>
            <person name="Kleber M."/>
            <person name="Mauceli E."/>
            <person name="MacCallum I."/>
        </authorList>
    </citation>
    <scope>NUCLEOTIDE SEQUENCE [LARGE SCALE GENOMIC DNA]</scope>
    <source>
        <strain evidence="13">Tucson 14030-0811.24</strain>
    </source>
</reference>
<comment type="subcellular location">
    <subcellularLocation>
        <location evidence="1 10">Cytoplasm</location>
        <location evidence="1 10">Cytoskeleton</location>
    </subcellularLocation>
</comment>
<keyword evidence="8 10" id="KW-0206">Cytoskeleton</keyword>
<evidence type="ECO:0000256" key="10">
    <source>
        <dbReference type="PIRNR" id="PIRNR009998"/>
    </source>
</evidence>
<evidence type="ECO:0000256" key="5">
    <source>
        <dbReference type="ARBA" id="ARBA00022701"/>
    </source>
</evidence>
<dbReference type="HOGENOM" id="CLU_1724247_0_0_1"/>
<evidence type="ECO:0000256" key="6">
    <source>
        <dbReference type="ARBA" id="ARBA00023017"/>
    </source>
</evidence>
<comment type="function">
    <text evidence="9">Acts as one of several non-catalytic accessory components of the cytoplasmic dynein 1 complex that are thought to be involved in linking dynein to cargos and to adapter proteins that regulate dynein function. Cytoplasmic dynein 1 acts as a motor for the intracellular retrograde motility of vesicles and organelles along microtubules.</text>
</comment>
<dbReference type="GO" id="GO:0045505">
    <property type="term" value="F:dynein intermediate chain binding"/>
    <property type="evidence" value="ECO:0007669"/>
    <property type="project" value="UniProtKB-UniRule"/>
</dbReference>
<organism evidence="12 13">
    <name type="scientific">Drosophila willistoni</name>
    <name type="common">Fruit fly</name>
    <dbReference type="NCBI Taxonomy" id="7260"/>
    <lineage>
        <taxon>Eukaryota</taxon>
        <taxon>Metazoa</taxon>
        <taxon>Ecdysozoa</taxon>
        <taxon>Arthropoda</taxon>
        <taxon>Hexapoda</taxon>
        <taxon>Insecta</taxon>
        <taxon>Pterygota</taxon>
        <taxon>Neoptera</taxon>
        <taxon>Endopterygota</taxon>
        <taxon>Diptera</taxon>
        <taxon>Brachycera</taxon>
        <taxon>Muscomorpha</taxon>
        <taxon>Ephydroidea</taxon>
        <taxon>Drosophilidae</taxon>
        <taxon>Drosophila</taxon>
        <taxon>Sophophora</taxon>
    </lineage>
</organism>
<dbReference type="GO" id="GO:0005868">
    <property type="term" value="C:cytoplasmic dynein complex"/>
    <property type="evidence" value="ECO:0007669"/>
    <property type="project" value="UniProtKB-UniRule"/>
</dbReference>
<dbReference type="OrthoDB" id="9985637at2759"/>
<dbReference type="PANTHER" id="PTHR10779">
    <property type="entry name" value="DYNEIN LIGHT CHAIN ROADBLOCK"/>
    <property type="match status" value="1"/>
</dbReference>
<proteinExistence type="inferred from homology"/>
<evidence type="ECO:0000256" key="7">
    <source>
        <dbReference type="ARBA" id="ARBA00023175"/>
    </source>
</evidence>
<dbReference type="SMR" id="B4MLF2"/>
<dbReference type="KEGG" id="dwi:6638827"/>
<dbReference type="AlphaFoldDB" id="B4MLF2"/>
<evidence type="ECO:0000256" key="8">
    <source>
        <dbReference type="ARBA" id="ARBA00023212"/>
    </source>
</evidence>
<evidence type="ECO:0000313" key="12">
    <source>
        <dbReference type="EMBL" id="EDW72808.2"/>
    </source>
</evidence>
<dbReference type="FunCoup" id="B4MLF2">
    <property type="interactions" value="2"/>
</dbReference>
<keyword evidence="3 10" id="KW-0813">Transport</keyword>
<dbReference type="eggNOG" id="KOG4115">
    <property type="taxonomic scope" value="Eukaryota"/>
</dbReference>
<dbReference type="Proteomes" id="UP000007798">
    <property type="component" value="Unassembled WGS sequence"/>
</dbReference>
<keyword evidence="6 10" id="KW-0243">Dynein</keyword>
<feature type="domain" description="Roadblock/LAMTOR2" evidence="11">
    <location>
        <begin position="16"/>
        <end position="103"/>
    </location>
</feature>
<evidence type="ECO:0000256" key="1">
    <source>
        <dbReference type="ARBA" id="ARBA00004245"/>
    </source>
</evidence>